<evidence type="ECO:0000256" key="1">
    <source>
        <dbReference type="SAM" id="MobiDB-lite"/>
    </source>
</evidence>
<reference evidence="2" key="1">
    <citation type="submission" date="2021-01" db="UniProtKB">
        <authorList>
            <consortium name="EnsemblPlants"/>
        </authorList>
    </citation>
    <scope>IDENTIFICATION</scope>
</reference>
<feature type="compositionally biased region" description="Low complexity" evidence="1">
    <location>
        <begin position="1"/>
        <end position="16"/>
    </location>
</feature>
<dbReference type="Proteomes" id="UP000594263">
    <property type="component" value="Unplaced"/>
</dbReference>
<organism evidence="2 3">
    <name type="scientific">Kalanchoe fedtschenkoi</name>
    <name type="common">Lavender scallops</name>
    <name type="synonym">South American air plant</name>
    <dbReference type="NCBI Taxonomy" id="63787"/>
    <lineage>
        <taxon>Eukaryota</taxon>
        <taxon>Viridiplantae</taxon>
        <taxon>Streptophyta</taxon>
        <taxon>Embryophyta</taxon>
        <taxon>Tracheophyta</taxon>
        <taxon>Spermatophyta</taxon>
        <taxon>Magnoliopsida</taxon>
        <taxon>eudicotyledons</taxon>
        <taxon>Gunneridae</taxon>
        <taxon>Pentapetalae</taxon>
        <taxon>Saxifragales</taxon>
        <taxon>Crassulaceae</taxon>
        <taxon>Kalanchoe</taxon>
    </lineage>
</organism>
<evidence type="ECO:0000313" key="3">
    <source>
        <dbReference type="Proteomes" id="UP000594263"/>
    </source>
</evidence>
<keyword evidence="3" id="KW-1185">Reference proteome</keyword>
<name>A0A7N0VCY5_KALFE</name>
<sequence length="138" mass="15068">MSSSPAKPLASSSTTAELPTPPPGTNSSSSTQALSKWPPGQIQIGQKTDFPYEQSRLWSPFIRPTAFLASPAGIIVCSEDDIVAKITNHRHKKRKVKRASSLSPPSWIKNLVFRLNVGIRVYATLEAERILLCFGLPP</sequence>
<protein>
    <submittedName>
        <fullName evidence="2">Uncharacterized protein</fullName>
    </submittedName>
</protein>
<accession>A0A7N0VCY5</accession>
<dbReference type="AlphaFoldDB" id="A0A7N0VCY5"/>
<evidence type="ECO:0000313" key="2">
    <source>
        <dbReference type="EnsemblPlants" id="Kaladp0630s0035.1.v1.1"/>
    </source>
</evidence>
<proteinExistence type="predicted"/>
<dbReference type="EnsemblPlants" id="Kaladp0630s0035.1.v1.1">
    <property type="protein sequence ID" value="Kaladp0630s0035.1.v1.1"/>
    <property type="gene ID" value="Kaladp0630s0035.v1.1"/>
</dbReference>
<dbReference type="Gramene" id="Kaladp0630s0035.1.v1.1">
    <property type="protein sequence ID" value="Kaladp0630s0035.1.v1.1"/>
    <property type="gene ID" value="Kaladp0630s0035.v1.1"/>
</dbReference>
<feature type="region of interest" description="Disordered" evidence="1">
    <location>
        <begin position="1"/>
        <end position="45"/>
    </location>
</feature>